<evidence type="ECO:0000313" key="1">
    <source>
        <dbReference type="EMBL" id="ESA17868.1"/>
    </source>
</evidence>
<name>U9UH18_RHIID</name>
<gene>
    <name evidence="1" type="ORF">GLOINDRAFT_21321</name>
</gene>
<dbReference type="EMBL" id="KI279758">
    <property type="protein sequence ID" value="ESA17868.1"/>
    <property type="molecule type" value="Genomic_DNA"/>
</dbReference>
<reference evidence="1" key="1">
    <citation type="submission" date="2013-07" db="EMBL/GenBank/DDBJ databases">
        <title>The genome of an arbuscular mycorrhizal fungus provides insights into the evolution of the oldest plant symbiosis.</title>
        <authorList>
            <consortium name="DOE Joint Genome Institute"/>
            <person name="Tisserant E."/>
            <person name="Malbreil M."/>
            <person name="Kuo A."/>
            <person name="Kohler A."/>
            <person name="Symeonidi A."/>
            <person name="Balestrini R."/>
            <person name="Charron P."/>
            <person name="Duensing N."/>
            <person name="Frei-dit-Frey N."/>
            <person name="Gianinazzi-Pearson V."/>
            <person name="Gilbert B."/>
            <person name="Handa Y."/>
            <person name="Hijri M."/>
            <person name="Kaul R."/>
            <person name="Kawaguchi M."/>
            <person name="Krajinski F."/>
            <person name="Lammers P."/>
            <person name="Lapierre D."/>
            <person name="Masclaux F.G."/>
            <person name="Murat C."/>
            <person name="Morin E."/>
            <person name="Ndikumana S."/>
            <person name="Pagni M."/>
            <person name="Petitpierre D."/>
            <person name="Requena N."/>
            <person name="Rosikiewicz P."/>
            <person name="Riley R."/>
            <person name="Saito K."/>
            <person name="San Clemente H."/>
            <person name="Shapiro H."/>
            <person name="van Tuinen D."/>
            <person name="Becard G."/>
            <person name="Bonfante P."/>
            <person name="Paszkowski U."/>
            <person name="Shachar-Hill Y."/>
            <person name="Young J.P."/>
            <person name="Sanders I.R."/>
            <person name="Henrissat B."/>
            <person name="Rensing S.A."/>
            <person name="Grigoriev I.V."/>
            <person name="Corradi N."/>
            <person name="Roux C."/>
            <person name="Martin F."/>
        </authorList>
    </citation>
    <scope>NUCLEOTIDE SEQUENCE</scope>
    <source>
        <strain evidence="1">DAOM 197198</strain>
    </source>
</reference>
<dbReference type="HOGENOM" id="CLU_2484467_0_0_1"/>
<protein>
    <submittedName>
        <fullName evidence="1">Uncharacterized protein</fullName>
    </submittedName>
</protein>
<proteinExistence type="predicted"/>
<dbReference type="AlphaFoldDB" id="U9UH18"/>
<organism evidence="1">
    <name type="scientific">Rhizophagus irregularis (strain DAOM 181602 / DAOM 197198 / MUCL 43194)</name>
    <name type="common">Arbuscular mycorrhizal fungus</name>
    <name type="synonym">Glomus intraradices</name>
    <dbReference type="NCBI Taxonomy" id="747089"/>
    <lineage>
        <taxon>Eukaryota</taxon>
        <taxon>Fungi</taxon>
        <taxon>Fungi incertae sedis</taxon>
        <taxon>Mucoromycota</taxon>
        <taxon>Glomeromycotina</taxon>
        <taxon>Glomeromycetes</taxon>
        <taxon>Glomerales</taxon>
        <taxon>Glomeraceae</taxon>
        <taxon>Rhizophagus</taxon>
    </lineage>
</organism>
<sequence>MGYGDVYANPSALWSLLLICKANRGIDVPALECNNDILINTSSRSVTTLSYTSHSFHRFCIEKHLLATIPSACPFPTFTREIRNHLD</sequence>
<accession>U9UH18</accession>